<dbReference type="NCBIfam" id="TIGR01414">
    <property type="entry name" value="autotrans_barl"/>
    <property type="match status" value="1"/>
</dbReference>
<dbReference type="PROSITE" id="PS51208">
    <property type="entry name" value="AUTOTRANSPORTER"/>
    <property type="match status" value="1"/>
</dbReference>
<dbReference type="InterPro" id="IPR013425">
    <property type="entry name" value="Autotrns_rpt"/>
</dbReference>
<dbReference type="InterPro" id="IPR036709">
    <property type="entry name" value="Autotransporte_beta_dom_sf"/>
</dbReference>
<protein>
    <submittedName>
        <fullName evidence="3">Autotransporter domain-containing protein</fullName>
    </submittedName>
</protein>
<dbReference type="SUPFAM" id="SSF51126">
    <property type="entry name" value="Pectin lyase-like"/>
    <property type="match status" value="3"/>
</dbReference>
<dbReference type="InterPro" id="IPR006315">
    <property type="entry name" value="OM_autotransptr_brl_dom"/>
</dbReference>
<dbReference type="InterPro" id="IPR005546">
    <property type="entry name" value="Autotransporte_beta"/>
</dbReference>
<evidence type="ECO:0000256" key="1">
    <source>
        <dbReference type="ARBA" id="ARBA00022729"/>
    </source>
</evidence>
<dbReference type="Pfam" id="PF03797">
    <property type="entry name" value="Autotransporter"/>
    <property type="match status" value="1"/>
</dbReference>
<dbReference type="RefSeq" id="WP_141147925.1">
    <property type="nucleotide sequence ID" value="NZ_VHLG01000002.1"/>
</dbReference>
<dbReference type="Gene3D" id="2.40.128.130">
    <property type="entry name" value="Autotransporter beta-domain"/>
    <property type="match status" value="1"/>
</dbReference>
<dbReference type="Gene3D" id="2.160.20.20">
    <property type="match status" value="1"/>
</dbReference>
<dbReference type="EMBL" id="VHLG01000002">
    <property type="protein sequence ID" value="TPW32415.1"/>
    <property type="molecule type" value="Genomic_DNA"/>
</dbReference>
<dbReference type="InterPro" id="IPR012332">
    <property type="entry name" value="Autotransporter_pectin_lyase_C"/>
</dbReference>
<name>A0A506UGF7_9HYPH</name>
<evidence type="ECO:0000313" key="3">
    <source>
        <dbReference type="EMBL" id="TPW32415.1"/>
    </source>
</evidence>
<dbReference type="InterPro" id="IPR011050">
    <property type="entry name" value="Pectin_lyase_fold/virulence"/>
</dbReference>
<evidence type="ECO:0000313" key="4">
    <source>
        <dbReference type="Proteomes" id="UP000318801"/>
    </source>
</evidence>
<dbReference type="GO" id="GO:0019867">
    <property type="term" value="C:outer membrane"/>
    <property type="evidence" value="ECO:0007669"/>
    <property type="project" value="InterPro"/>
</dbReference>
<keyword evidence="1" id="KW-0732">Signal</keyword>
<reference evidence="3 4" key="1">
    <citation type="submission" date="2019-06" db="EMBL/GenBank/DDBJ databases">
        <authorList>
            <person name="Li M."/>
        </authorList>
    </citation>
    <scope>NUCLEOTIDE SEQUENCE [LARGE SCALE GENOMIC DNA]</scope>
    <source>
        <strain evidence="3 4">BGMRC2036</strain>
    </source>
</reference>
<dbReference type="Proteomes" id="UP000318801">
    <property type="component" value="Unassembled WGS sequence"/>
</dbReference>
<dbReference type="Pfam" id="PF12951">
    <property type="entry name" value="PATR"/>
    <property type="match status" value="5"/>
</dbReference>
<dbReference type="SMART" id="SM00869">
    <property type="entry name" value="Autotransporter"/>
    <property type="match status" value="1"/>
</dbReference>
<accession>A0A506UGF7</accession>
<sequence length="1692" mass="173279">MSVSTDFNIISEKSTTCIDFCRQKRKKRRLSRTLISGTFLSLITLIEIYSAKPSYADTLYWIGTLNYPTDGTWATTVESWTATPYTGTPVSYGDMVGWPDTTGMTASFSNLNTGAIAVTVYGSVKFEKIHLDQVSGSSGDRSYNFRQGSLSIAPDTGTTSYIEGYKIPDLMVSSGLSSAVIIDGVNTAGELANNIGIIGGVSFYFGVDQQYTGTTSILDGSTLYFGGTNNTSTVLGGIILDSQSTLYIDLYAGDSGLTPDNVVSSAHSTDTDALLQVVGSSTVPTSTFTIDSVSDDYVGLTEVKRNVNVTGTGRIGGDVSFYGGTMITGTAGTTLGLGTSLTLNKASSASSDFQFLADLDQANSHIPLVSTGNLTLGGAITVNATGASGVYNIIQYDSGNLSGEFDPAAISISINGSGSEPYRLLTDGGMVRLVALDSSTGQISQYWNGSEDPADGGVLVGGSGTWNTSLANWTDSSASTNSERIWSQSVGVFGGLSAGIVTVSDDLNFDALQFLETPSTPEGYKLTGSGSLTFSPYSAGVATIDVAAGAKATIAVDMRDGSLVNSLEKTGGGSLVLTGQKSFSGDTRIISGALVLGDSSESGGLSSNVITSTDTTFGGWGSVDGDVTVVDGATLVSSQHQQTLTISGTLRLEEGATIAVNLDASAPNSNALFAAENLVLGGNGSAGLTLTVDSDGLPLTQGNYYLMTYSDGLTGSIKNIVPYVTVAASSEVNIVDLPTGNIYLSVSGPDMLYWNADSRGSTLVGGDGIWNMSNDNWTDDPPGSYSSWASGAVAVFAGTTAGTVQIDAGANPVSVSGLQFATDGYIIDGDSLTLTPQSGASYVEIAVNQPNAPAGSISATINSVLAGTAGIYKTGSGQLTLTGQNEYVGGTFISAGILAVEQDSNLGAAAGSVTLDGGTLQISTGFSTARDVLLGSGGGTIAVLSGTQVLAGSVDDIATASGALVKTGDGTLQLDHANGYSGGTFVLGGRLLVSDDANLGDAAGSITLNGGTLAITQGFDTSRSFALGGSGGTIEVAAGKQVLSGVLSDVASESGSLVKTGNGSLVLTAMNSYSGGTTIAAGELQLGDGAHDGAISGDVDVKAGAKFNVLDLGTFDYAGQLSGEGAFNLSGSGTTTLTGDSSAFEGITTVADGLLNVTGRLGGSIFVPSGILGGSGSLGDVSIGSGGSIIVGTTTDATTMRTGSLDFASGSSLYVNWNEDGTHDEIIASDAVSIAGGTVYLTTNGKGFSEGEQITIISSSASVTTTDGDGDGTLGFDREAKMDSAYLTADVAYTDSTVLLYISQIGDGTFCLDGMTENQCNTGNGVYGLGPDNPLYGIIQGLSDDEAGPALDQLSGEIYSTIDAAIINNSRYVREATSRRIYQAQRDSEVPGHSQVSNYADEPDYPAAFGQMAKASDENRMFWAAGYGSWNTLKSNGNAAKMDNPVGGIFMGGDIPLFDTMRFGIVAGYGHSDYKVDSRNSSASSNDYTIGLYGGGTWDAVDVSVGTAYSWSNVSAERQISFSGLNEQDGADYSVGLFQLYGDVGYRVDVATDLSIEPYLGAAYIYQNSESFSENGGVAALMRDSADRSVGLTNIGVRTAYDLGRNLENSQLAASIGWRHAYGNLDQASHMQFVGGSPFDIVGLPVASDQAVFTLGFSSKLNARTDVEIGYTGLFGDGVTSQNITGRLSLRF</sequence>
<feature type="domain" description="Autotransporter" evidence="2">
    <location>
        <begin position="1415"/>
        <end position="1692"/>
    </location>
</feature>
<proteinExistence type="predicted"/>
<organism evidence="3 4">
    <name type="scientific">Martelella alba</name>
    <dbReference type="NCBI Taxonomy" id="2590451"/>
    <lineage>
        <taxon>Bacteria</taxon>
        <taxon>Pseudomonadati</taxon>
        <taxon>Pseudomonadota</taxon>
        <taxon>Alphaproteobacteria</taxon>
        <taxon>Hyphomicrobiales</taxon>
        <taxon>Aurantimonadaceae</taxon>
        <taxon>Martelella</taxon>
    </lineage>
</organism>
<dbReference type="OrthoDB" id="6053567at2"/>
<comment type="caution">
    <text evidence="3">The sequence shown here is derived from an EMBL/GenBank/DDBJ whole genome shotgun (WGS) entry which is preliminary data.</text>
</comment>
<evidence type="ECO:0000259" key="2">
    <source>
        <dbReference type="PROSITE" id="PS51208"/>
    </source>
</evidence>
<keyword evidence="4" id="KW-1185">Reference proteome</keyword>
<dbReference type="NCBIfam" id="TIGR02601">
    <property type="entry name" value="autotrns_rpt"/>
    <property type="match status" value="4"/>
</dbReference>
<dbReference type="SUPFAM" id="SSF103515">
    <property type="entry name" value="Autotransporter"/>
    <property type="match status" value="1"/>
</dbReference>
<gene>
    <name evidence="3" type="ORF">FJU08_05290</name>
</gene>